<dbReference type="Proteomes" id="UP000046395">
    <property type="component" value="Unassembled WGS sequence"/>
</dbReference>
<feature type="compositionally biased region" description="Polar residues" evidence="1">
    <location>
        <begin position="65"/>
        <end position="84"/>
    </location>
</feature>
<evidence type="ECO:0000313" key="2">
    <source>
        <dbReference type="Proteomes" id="UP000046395"/>
    </source>
</evidence>
<feature type="region of interest" description="Disordered" evidence="1">
    <location>
        <begin position="1"/>
        <end position="33"/>
    </location>
</feature>
<dbReference type="AlphaFoldDB" id="A0A5S6QMC1"/>
<sequence length="314" mass="35447">MPRRSRSVRSISSPTVPINQASPSLNNGSLPNSEVSRICDLLTNLTEKLDRLSVGSSLNINHTAHQTTQSSLQQPIKEGSQTSMPEEKKDLSNHASIQVDKSWFPLETPSSRSINMQAPNPWLQKLIPAASIEIFDGDPRSWPRFIASFKSIVHEALQSDVDRLAVLSQLLSPRLREGFAVLLTTPTMYRQVLEELQQIYGDPVATVQSHANALITVEPLSSESLSELERFYLQVNGPVSVLEINGRSRELNSMILVSQLSSKLTKGLREKWAHQIHSWSPEAISLRRFVERLKDLVIERRFLVTHKFRPDYRP</sequence>
<dbReference type="Pfam" id="PF03564">
    <property type="entry name" value="DUF1759"/>
    <property type="match status" value="1"/>
</dbReference>
<feature type="compositionally biased region" description="Low complexity" evidence="1">
    <location>
        <begin position="22"/>
        <end position="33"/>
    </location>
</feature>
<protein>
    <submittedName>
        <fullName evidence="3">Uncharacterized protein</fullName>
    </submittedName>
</protein>
<name>A0A5S6QMC1_TRIMR</name>
<evidence type="ECO:0000256" key="1">
    <source>
        <dbReference type="SAM" id="MobiDB-lite"/>
    </source>
</evidence>
<keyword evidence="2" id="KW-1185">Reference proteome</keyword>
<dbReference type="WBParaSite" id="TMUE_2000008365.1">
    <property type="protein sequence ID" value="TMUE_2000008365.1"/>
    <property type="gene ID" value="WBGene00300251"/>
</dbReference>
<proteinExistence type="predicted"/>
<evidence type="ECO:0000313" key="3">
    <source>
        <dbReference type="WBParaSite" id="TMUE_2000008365.1"/>
    </source>
</evidence>
<reference evidence="3" key="1">
    <citation type="submission" date="2019-12" db="UniProtKB">
        <authorList>
            <consortium name="WormBaseParasite"/>
        </authorList>
    </citation>
    <scope>IDENTIFICATION</scope>
</reference>
<accession>A0A5S6QMC1</accession>
<organism evidence="2 3">
    <name type="scientific">Trichuris muris</name>
    <name type="common">Mouse whipworm</name>
    <dbReference type="NCBI Taxonomy" id="70415"/>
    <lineage>
        <taxon>Eukaryota</taxon>
        <taxon>Metazoa</taxon>
        <taxon>Ecdysozoa</taxon>
        <taxon>Nematoda</taxon>
        <taxon>Enoplea</taxon>
        <taxon>Dorylaimia</taxon>
        <taxon>Trichinellida</taxon>
        <taxon>Trichuridae</taxon>
        <taxon>Trichuris</taxon>
    </lineage>
</organism>
<dbReference type="PANTHER" id="PTHR47331">
    <property type="entry name" value="PHD-TYPE DOMAIN-CONTAINING PROTEIN"/>
    <property type="match status" value="1"/>
</dbReference>
<feature type="region of interest" description="Disordered" evidence="1">
    <location>
        <begin position="65"/>
        <end position="94"/>
    </location>
</feature>
<dbReference type="InterPro" id="IPR005312">
    <property type="entry name" value="DUF1759"/>
</dbReference>